<evidence type="ECO:0000256" key="2">
    <source>
        <dbReference type="SAM" id="Phobius"/>
    </source>
</evidence>
<dbReference type="SUPFAM" id="SSF50129">
    <property type="entry name" value="GroES-like"/>
    <property type="match status" value="1"/>
</dbReference>
<keyword evidence="1" id="KW-0560">Oxidoreductase</keyword>
<accession>A0AAN9TDT7</accession>
<evidence type="ECO:0000256" key="1">
    <source>
        <dbReference type="ARBA" id="ARBA00023002"/>
    </source>
</evidence>
<dbReference type="GO" id="GO:0016491">
    <property type="term" value="F:oxidoreductase activity"/>
    <property type="evidence" value="ECO:0007669"/>
    <property type="project" value="UniProtKB-KW"/>
</dbReference>
<organism evidence="5 6">
    <name type="scientific">Parthenolecanium corni</name>
    <dbReference type="NCBI Taxonomy" id="536013"/>
    <lineage>
        <taxon>Eukaryota</taxon>
        <taxon>Metazoa</taxon>
        <taxon>Ecdysozoa</taxon>
        <taxon>Arthropoda</taxon>
        <taxon>Hexapoda</taxon>
        <taxon>Insecta</taxon>
        <taxon>Pterygota</taxon>
        <taxon>Neoptera</taxon>
        <taxon>Paraneoptera</taxon>
        <taxon>Hemiptera</taxon>
        <taxon>Sternorrhyncha</taxon>
        <taxon>Coccoidea</taxon>
        <taxon>Coccidae</taxon>
        <taxon>Parthenolecanium</taxon>
    </lineage>
</organism>
<dbReference type="Gene3D" id="3.90.180.10">
    <property type="entry name" value="Medium-chain alcohol dehydrogenases, catalytic domain"/>
    <property type="match status" value="1"/>
</dbReference>
<evidence type="ECO:0000313" key="6">
    <source>
        <dbReference type="Proteomes" id="UP001367676"/>
    </source>
</evidence>
<keyword evidence="2" id="KW-0812">Transmembrane</keyword>
<evidence type="ECO:0000259" key="3">
    <source>
        <dbReference type="Pfam" id="PF00107"/>
    </source>
</evidence>
<dbReference type="InterPro" id="IPR050129">
    <property type="entry name" value="Zn_alcohol_dh"/>
</dbReference>
<dbReference type="InterPro" id="IPR011032">
    <property type="entry name" value="GroES-like_sf"/>
</dbReference>
<feature type="transmembrane region" description="Helical" evidence="2">
    <location>
        <begin position="169"/>
        <end position="189"/>
    </location>
</feature>
<dbReference type="Pfam" id="PF08240">
    <property type="entry name" value="ADH_N"/>
    <property type="match status" value="1"/>
</dbReference>
<dbReference type="PANTHER" id="PTHR43401">
    <property type="entry name" value="L-THREONINE 3-DEHYDROGENASE"/>
    <property type="match status" value="1"/>
</dbReference>
<proteinExistence type="predicted"/>
<keyword evidence="6" id="KW-1185">Reference proteome</keyword>
<evidence type="ECO:0000259" key="4">
    <source>
        <dbReference type="Pfam" id="PF08240"/>
    </source>
</evidence>
<dbReference type="Proteomes" id="UP001367676">
    <property type="component" value="Unassembled WGS sequence"/>
</dbReference>
<feature type="domain" description="Alcohol dehydrogenase-like C-terminal" evidence="3">
    <location>
        <begin position="177"/>
        <end position="303"/>
    </location>
</feature>
<dbReference type="InterPro" id="IPR013154">
    <property type="entry name" value="ADH-like_N"/>
</dbReference>
<keyword evidence="2" id="KW-1133">Transmembrane helix</keyword>
<evidence type="ECO:0000313" key="5">
    <source>
        <dbReference type="EMBL" id="KAK7582619.1"/>
    </source>
</evidence>
<protein>
    <submittedName>
        <fullName evidence="5">Uncharacterized protein</fullName>
    </submittedName>
</protein>
<name>A0AAN9TDT7_9HEMI</name>
<feature type="domain" description="Alcohol dehydrogenase-like N-terminal" evidence="4">
    <location>
        <begin position="26"/>
        <end position="137"/>
    </location>
</feature>
<dbReference type="InterPro" id="IPR036291">
    <property type="entry name" value="NAD(P)-bd_dom_sf"/>
</dbReference>
<dbReference type="PANTHER" id="PTHR43401:SF2">
    <property type="entry name" value="L-THREONINE 3-DEHYDROGENASE"/>
    <property type="match status" value="1"/>
</dbReference>
<comment type="caution">
    <text evidence="5">The sequence shown here is derived from an EMBL/GenBank/DDBJ whole genome shotgun (WGS) entry which is preliminary data.</text>
</comment>
<dbReference type="InterPro" id="IPR013149">
    <property type="entry name" value="ADH-like_C"/>
</dbReference>
<keyword evidence="2" id="KW-0472">Membrane</keyword>
<gene>
    <name evidence="5" type="ORF">V9T40_014064</name>
</gene>
<dbReference type="EMBL" id="JBBCAQ010000033">
    <property type="protein sequence ID" value="KAK7582619.1"/>
    <property type="molecule type" value="Genomic_DNA"/>
</dbReference>
<sequence length="313" mass="34665">MNCLRLDAKNKRLRLVKSPIPKVEAEDEIVIRVAFAGLCGTDLHIVENKFQAVDGIVLGHEFVGTVAEVHKENKKFKVGDRVLVNPNIQCGICENCRKEKFNFCKAGGLNYCLGISTDGGFAEYCKVRITVTFQLPDSVRFDQAVLGEPLSCVTHALDVIGHIEVGKKILIVGAGIIGLLWSCVLHFMGHRNVFIVQRTIKRRESFNKLNLGYKALSWEDLDDCMKKHPDFKFDLIIDTSGNVQAMEKAVSLLEVGGKLAIFGVADPDLRISVSPFDLYKKELTIVGTAINTNLSILKSIDLLAAMGDKYVQQ</sequence>
<dbReference type="Gene3D" id="3.40.50.720">
    <property type="entry name" value="NAD(P)-binding Rossmann-like Domain"/>
    <property type="match status" value="1"/>
</dbReference>
<dbReference type="SUPFAM" id="SSF51735">
    <property type="entry name" value="NAD(P)-binding Rossmann-fold domains"/>
    <property type="match status" value="1"/>
</dbReference>
<dbReference type="Pfam" id="PF00107">
    <property type="entry name" value="ADH_zinc_N"/>
    <property type="match status" value="1"/>
</dbReference>
<dbReference type="AlphaFoldDB" id="A0AAN9TDT7"/>
<reference evidence="5 6" key="1">
    <citation type="submission" date="2024-03" db="EMBL/GenBank/DDBJ databases">
        <title>Adaptation during the transition from Ophiocordyceps entomopathogen to insect associate is accompanied by gene loss and intensified selection.</title>
        <authorList>
            <person name="Ward C.M."/>
            <person name="Onetto C.A."/>
            <person name="Borneman A.R."/>
        </authorList>
    </citation>
    <scope>NUCLEOTIDE SEQUENCE [LARGE SCALE GENOMIC DNA]</scope>
    <source>
        <strain evidence="5">AWRI1</strain>
        <tissue evidence="5">Single Adult Female</tissue>
    </source>
</reference>